<reference evidence="2 3" key="1">
    <citation type="submission" date="2016-10" db="EMBL/GenBank/DDBJ databases">
        <title>The Draft Genome Sequence of Actinokineospora bangkokensis 44EHWT reveals the biosynthetic pathway of antifungal compounds Thailandins with unusual extender unit butylmalonyl-CoA.</title>
        <authorList>
            <person name="Greule A."/>
            <person name="Intra B."/>
            <person name="Flemming S."/>
            <person name="Rommel M.G."/>
            <person name="Panbangred W."/>
            <person name="Bechthold A."/>
        </authorList>
    </citation>
    <scope>NUCLEOTIDE SEQUENCE [LARGE SCALE GENOMIC DNA]</scope>
    <source>
        <strain evidence="2 3">44EHW</strain>
    </source>
</reference>
<organism evidence="2 3">
    <name type="scientific">Actinokineospora bangkokensis</name>
    <dbReference type="NCBI Taxonomy" id="1193682"/>
    <lineage>
        <taxon>Bacteria</taxon>
        <taxon>Bacillati</taxon>
        <taxon>Actinomycetota</taxon>
        <taxon>Actinomycetes</taxon>
        <taxon>Pseudonocardiales</taxon>
        <taxon>Pseudonocardiaceae</taxon>
        <taxon>Actinokineospora</taxon>
    </lineage>
</organism>
<dbReference type="Proteomes" id="UP000186040">
    <property type="component" value="Unassembled WGS sequence"/>
</dbReference>
<evidence type="ECO:0000313" key="3">
    <source>
        <dbReference type="Proteomes" id="UP000186040"/>
    </source>
</evidence>
<keyword evidence="3" id="KW-1185">Reference proteome</keyword>
<comment type="caution">
    <text evidence="2">The sequence shown here is derived from an EMBL/GenBank/DDBJ whole genome shotgun (WGS) entry which is preliminary data.</text>
</comment>
<dbReference type="Gene3D" id="1.10.8.1060">
    <property type="entry name" value="Corynebacterium glutamicum thioredoxin-dependent arsenate reductase, N-terminal domain"/>
    <property type="match status" value="1"/>
</dbReference>
<sequence length="74" mass="8053">MPAQPPTSPDRINDELESITGELSRLFAGRVDLDHVRAVVHESYRTISSQAAVTAHVIPLTRHAARAHLESEAG</sequence>
<evidence type="ECO:0000313" key="2">
    <source>
        <dbReference type="EMBL" id="OLR94470.1"/>
    </source>
</evidence>
<protein>
    <recommendedName>
        <fullName evidence="1">Protein-tyrosine-phosphatase-like N-terminal domain-containing protein</fullName>
    </recommendedName>
</protein>
<gene>
    <name evidence="2" type="ORF">BJP25_12015</name>
</gene>
<dbReference type="STRING" id="1193682.BJP25_12015"/>
<dbReference type="EMBL" id="MKQR01000007">
    <property type="protein sequence ID" value="OLR94470.1"/>
    <property type="molecule type" value="Genomic_DNA"/>
</dbReference>
<dbReference type="RefSeq" id="WP_075973850.1">
    <property type="nucleotide sequence ID" value="NZ_MKQR01000007.1"/>
</dbReference>
<dbReference type="AlphaFoldDB" id="A0A1Q9LR23"/>
<feature type="domain" description="Protein-tyrosine-phosphatase-like N-terminal" evidence="1">
    <location>
        <begin position="16"/>
        <end position="70"/>
    </location>
</feature>
<dbReference type="InterPro" id="IPR048716">
    <property type="entry name" value="Phosphatase-like_N"/>
</dbReference>
<dbReference type="Pfam" id="PF21234">
    <property type="entry name" value="Phosphatase-like_N"/>
    <property type="match status" value="1"/>
</dbReference>
<proteinExistence type="predicted"/>
<accession>A0A1Q9LR23</accession>
<dbReference type="NCBIfam" id="NF046112">
    <property type="entry name" value="MSMEG_6209_Nter"/>
    <property type="match status" value="1"/>
</dbReference>
<name>A0A1Q9LR23_9PSEU</name>
<evidence type="ECO:0000259" key="1">
    <source>
        <dbReference type="Pfam" id="PF21234"/>
    </source>
</evidence>